<evidence type="ECO:0000313" key="14">
    <source>
        <dbReference type="EMBL" id="OBR64740.1"/>
    </source>
</evidence>
<evidence type="ECO:0000256" key="10">
    <source>
        <dbReference type="PROSITE-ProRule" id="PRU00169"/>
    </source>
</evidence>
<dbReference type="PRINTS" id="PR00344">
    <property type="entry name" value="BCTRLSENSOR"/>
</dbReference>
<dbReference type="SMART" id="SM00448">
    <property type="entry name" value="REC"/>
    <property type="match status" value="1"/>
</dbReference>
<dbReference type="CDD" id="cd17574">
    <property type="entry name" value="REC_OmpR"/>
    <property type="match status" value="1"/>
</dbReference>
<dbReference type="SUPFAM" id="SSF47384">
    <property type="entry name" value="Homodimeric domain of signal transducing histidine kinase"/>
    <property type="match status" value="1"/>
</dbReference>
<comment type="catalytic activity">
    <reaction evidence="1">
        <text>ATP + protein L-histidine = ADP + protein N-phospho-L-histidine.</text>
        <dbReference type="EC" id="2.7.13.3"/>
    </reaction>
</comment>
<keyword evidence="8" id="KW-0067">ATP-binding</keyword>
<evidence type="ECO:0000313" key="15">
    <source>
        <dbReference type="Proteomes" id="UP000092024"/>
    </source>
</evidence>
<feature type="domain" description="Histidine kinase" evidence="12">
    <location>
        <begin position="933"/>
        <end position="1032"/>
    </location>
</feature>
<keyword evidence="11" id="KW-1133">Transmembrane helix</keyword>
<dbReference type="Gene3D" id="3.30.565.10">
    <property type="entry name" value="Histidine kinase-like ATPase, C-terminal domain"/>
    <property type="match status" value="2"/>
</dbReference>
<dbReference type="GO" id="GO:0000155">
    <property type="term" value="F:phosphorelay sensor kinase activity"/>
    <property type="evidence" value="ECO:0007669"/>
    <property type="project" value="InterPro"/>
</dbReference>
<dbReference type="InterPro" id="IPR011623">
    <property type="entry name" value="7TMR_DISM_rcpt_extracell_dom1"/>
</dbReference>
<evidence type="ECO:0000259" key="12">
    <source>
        <dbReference type="PROSITE" id="PS50109"/>
    </source>
</evidence>
<keyword evidence="6" id="KW-0547">Nucleotide-binding</keyword>
<evidence type="ECO:0000256" key="6">
    <source>
        <dbReference type="ARBA" id="ARBA00022741"/>
    </source>
</evidence>
<dbReference type="Pfam" id="PF02518">
    <property type="entry name" value="HATPase_c"/>
    <property type="match status" value="2"/>
</dbReference>
<dbReference type="InterPro" id="IPR010559">
    <property type="entry name" value="Sig_transdc_His_kin_internal"/>
</dbReference>
<dbReference type="Pfam" id="PF00072">
    <property type="entry name" value="Response_reg"/>
    <property type="match status" value="1"/>
</dbReference>
<dbReference type="InterPro" id="IPR036097">
    <property type="entry name" value="HisK_dim/P_sf"/>
</dbReference>
<dbReference type="RefSeq" id="WP_068683745.1">
    <property type="nucleotide sequence ID" value="NZ_LYPA01000064.1"/>
</dbReference>
<dbReference type="AlphaFoldDB" id="A0A1A5YH61"/>
<feature type="transmembrane region" description="Helical" evidence="11">
    <location>
        <begin position="279"/>
        <end position="299"/>
    </location>
</feature>
<evidence type="ECO:0000256" key="7">
    <source>
        <dbReference type="ARBA" id="ARBA00022777"/>
    </source>
</evidence>
<evidence type="ECO:0000256" key="11">
    <source>
        <dbReference type="SAM" id="Phobius"/>
    </source>
</evidence>
<feature type="transmembrane region" description="Helical" evidence="11">
    <location>
        <begin position="345"/>
        <end position="363"/>
    </location>
</feature>
<dbReference type="OrthoDB" id="9809348at2"/>
<keyword evidence="4 10" id="KW-0597">Phosphoprotein</keyword>
<proteinExistence type="predicted"/>
<dbReference type="EC" id="2.7.13.3" evidence="3"/>
<evidence type="ECO:0000256" key="2">
    <source>
        <dbReference type="ARBA" id="ARBA00004651"/>
    </source>
</evidence>
<dbReference type="InterPro" id="IPR003661">
    <property type="entry name" value="HisK_dim/P_dom"/>
</dbReference>
<dbReference type="InterPro" id="IPR004358">
    <property type="entry name" value="Sig_transdc_His_kin-like_C"/>
</dbReference>
<organism evidence="14 15">
    <name type="scientific">Paenibacillus oryzae</name>
    <dbReference type="NCBI Taxonomy" id="1844972"/>
    <lineage>
        <taxon>Bacteria</taxon>
        <taxon>Bacillati</taxon>
        <taxon>Bacillota</taxon>
        <taxon>Bacilli</taxon>
        <taxon>Bacillales</taxon>
        <taxon>Paenibacillaceae</taxon>
        <taxon>Paenibacillus</taxon>
    </lineage>
</organism>
<dbReference type="InterPro" id="IPR005467">
    <property type="entry name" value="His_kinase_dom"/>
</dbReference>
<comment type="caution">
    <text evidence="14">The sequence shown here is derived from an EMBL/GenBank/DDBJ whole genome shotgun (WGS) entry which is preliminary data.</text>
</comment>
<evidence type="ECO:0000256" key="3">
    <source>
        <dbReference type="ARBA" id="ARBA00012438"/>
    </source>
</evidence>
<evidence type="ECO:0000256" key="4">
    <source>
        <dbReference type="ARBA" id="ARBA00022553"/>
    </source>
</evidence>
<keyword evidence="11" id="KW-0812">Transmembrane</keyword>
<dbReference type="GO" id="GO:0005524">
    <property type="term" value="F:ATP binding"/>
    <property type="evidence" value="ECO:0007669"/>
    <property type="project" value="UniProtKB-KW"/>
</dbReference>
<keyword evidence="15" id="KW-1185">Reference proteome</keyword>
<evidence type="ECO:0000256" key="9">
    <source>
        <dbReference type="ARBA" id="ARBA00023012"/>
    </source>
</evidence>
<name>A0A1A5YH61_9BACL</name>
<dbReference type="CDD" id="cd00082">
    <property type="entry name" value="HisKA"/>
    <property type="match status" value="1"/>
</dbReference>
<keyword evidence="5" id="KW-0808">Transferase</keyword>
<dbReference type="Proteomes" id="UP000092024">
    <property type="component" value="Unassembled WGS sequence"/>
</dbReference>
<dbReference type="STRING" id="1844972.A7K91_03925"/>
<dbReference type="PANTHER" id="PTHR43547">
    <property type="entry name" value="TWO-COMPONENT HISTIDINE KINASE"/>
    <property type="match status" value="1"/>
</dbReference>
<dbReference type="PROSITE" id="PS50110">
    <property type="entry name" value="RESPONSE_REGULATORY"/>
    <property type="match status" value="1"/>
</dbReference>
<dbReference type="InterPro" id="IPR036890">
    <property type="entry name" value="HATPase_C_sf"/>
</dbReference>
<evidence type="ECO:0000256" key="1">
    <source>
        <dbReference type="ARBA" id="ARBA00000085"/>
    </source>
</evidence>
<feature type="domain" description="Response regulatory" evidence="13">
    <location>
        <begin position="706"/>
        <end position="822"/>
    </location>
</feature>
<dbReference type="SUPFAM" id="SSF55874">
    <property type="entry name" value="ATPase domain of HSP90 chaperone/DNA topoisomerase II/histidine kinase"/>
    <property type="match status" value="2"/>
</dbReference>
<dbReference type="PANTHER" id="PTHR43547:SF2">
    <property type="entry name" value="HYBRID SIGNAL TRANSDUCTION HISTIDINE KINASE C"/>
    <property type="match status" value="1"/>
</dbReference>
<dbReference type="SMART" id="SM00388">
    <property type="entry name" value="HisKA"/>
    <property type="match status" value="1"/>
</dbReference>
<dbReference type="EMBL" id="LYPA01000064">
    <property type="protein sequence ID" value="OBR64740.1"/>
    <property type="molecule type" value="Genomic_DNA"/>
</dbReference>
<feature type="transmembrane region" description="Helical" evidence="11">
    <location>
        <begin position="20"/>
        <end position="39"/>
    </location>
</feature>
<dbReference type="GO" id="GO:0005886">
    <property type="term" value="C:plasma membrane"/>
    <property type="evidence" value="ECO:0007669"/>
    <property type="project" value="UniProtKB-SubCell"/>
</dbReference>
<keyword evidence="11" id="KW-0472">Membrane</keyword>
<keyword evidence="7 14" id="KW-0418">Kinase</keyword>
<feature type="domain" description="Histidine kinase" evidence="12">
    <location>
        <begin position="445"/>
        <end position="659"/>
    </location>
</feature>
<feature type="transmembrane region" description="Helical" evidence="11">
    <location>
        <begin position="370"/>
        <end position="387"/>
    </location>
</feature>
<feature type="transmembrane region" description="Helical" evidence="11">
    <location>
        <begin position="247"/>
        <end position="273"/>
    </location>
</feature>
<reference evidence="14 15" key="1">
    <citation type="submission" date="2016-05" db="EMBL/GenBank/DDBJ databases">
        <title>Paenibacillus oryzae. sp. nov., isolated from the rice root.</title>
        <authorList>
            <person name="Zhang J."/>
            <person name="Zhang X."/>
        </authorList>
    </citation>
    <scope>NUCLEOTIDE SEQUENCE [LARGE SCALE GENOMIC DNA]</scope>
    <source>
        <strain evidence="14 15">1DrF-4</strain>
    </source>
</reference>
<dbReference type="InterPro" id="IPR008979">
    <property type="entry name" value="Galactose-bd-like_sf"/>
</dbReference>
<feature type="transmembrane region" description="Helical" evidence="11">
    <location>
        <begin position="311"/>
        <end position="333"/>
    </location>
</feature>
<feature type="transmembrane region" description="Helical" evidence="11">
    <location>
        <begin position="214"/>
        <end position="240"/>
    </location>
</feature>
<accession>A0A1A5YH61</accession>
<dbReference type="Gene3D" id="2.60.120.260">
    <property type="entry name" value="Galactose-binding domain-like"/>
    <property type="match status" value="1"/>
</dbReference>
<dbReference type="SUPFAM" id="SSF52172">
    <property type="entry name" value="CheY-like"/>
    <property type="match status" value="1"/>
</dbReference>
<protein>
    <recommendedName>
        <fullName evidence="3">histidine kinase</fullName>
        <ecNumber evidence="3">2.7.13.3</ecNumber>
    </recommendedName>
</protein>
<dbReference type="InterPro" id="IPR001789">
    <property type="entry name" value="Sig_transdc_resp-reg_receiver"/>
</dbReference>
<dbReference type="Pfam" id="PF00512">
    <property type="entry name" value="HisKA"/>
    <property type="match status" value="1"/>
</dbReference>
<dbReference type="InterPro" id="IPR003594">
    <property type="entry name" value="HATPase_dom"/>
</dbReference>
<evidence type="ECO:0000259" key="13">
    <source>
        <dbReference type="PROSITE" id="PS50110"/>
    </source>
</evidence>
<dbReference type="InterPro" id="IPR011006">
    <property type="entry name" value="CheY-like_superfamily"/>
</dbReference>
<gene>
    <name evidence="14" type="ORF">A7K91_03925</name>
</gene>
<dbReference type="PROSITE" id="PS50109">
    <property type="entry name" value="HIS_KIN"/>
    <property type="match status" value="2"/>
</dbReference>
<evidence type="ECO:0000256" key="5">
    <source>
        <dbReference type="ARBA" id="ARBA00022679"/>
    </source>
</evidence>
<feature type="modified residue" description="4-aspartylphosphate" evidence="10">
    <location>
        <position position="755"/>
    </location>
</feature>
<evidence type="ECO:0000256" key="8">
    <source>
        <dbReference type="ARBA" id="ARBA00022840"/>
    </source>
</evidence>
<dbReference type="Gene3D" id="3.40.50.2300">
    <property type="match status" value="1"/>
</dbReference>
<dbReference type="SMART" id="SM00387">
    <property type="entry name" value="HATPase_c"/>
    <property type="match status" value="2"/>
</dbReference>
<dbReference type="SUPFAM" id="SSF49785">
    <property type="entry name" value="Galactose-binding domain-like"/>
    <property type="match status" value="1"/>
</dbReference>
<sequence>MSNLNSMTKQNGSILIKYSLIMLLFLAFLLSLRLLWVQWNAPASIPAIEKGFIDLSDWDFTKNRPLALNGEWEFYPNSFETEGEPSYVQVPGSWQAGNAFGAADNAYGYGVYQLTIAIPGPVKEDPYTFWIKQAETASITEINGKPSFEFGVPADNKADYIPRRAGYTPSYEPAQGETLLVLKIKAANFDNPYRGGLIKPVMLGLQSSVDTVRWYSIGLQLSTFVILLLHGIYAAILYVLDLTKKAFLIFFSLLASAGISIIVSHDYLLLYWLPINYDWTVKLTLLSYINLTFFMLLLTRNFAKTTRDKGWFRFYTLLHLLYCVFTLVASAPTVQYSVKYKLFDFFYMLPVLWFLALIVFMLIKRRPGAIFLMLAAMSILSSVIWGVLSSRQVVYGEYYPFDILIAIISFSTYWFKSYMSNASENARLNAKLRAADEVKDRFLAHTSHELRTPLHGIINIAQSIVSREQDMDKRSIKDIGLLLKISKRMSSLLDDLLELLTLKENGIRLHLSPLKLDAVVPGVLDMLAYLTENKPVKLISAIPVNLPPIQADEKRLIQILFNLVHNAIKHTREGSITVSAEEAGGAIIIKVTDTGAGIRENDLKVIFLPYEQGADGEGGGFGLGLNICKQLVELHGGQLDVRSEPGKGTTFQFSLPQADYSVAAADSEQGIEPVNPVFVEGTEDNAWEESWRAAGSGQEGEINQGQILAVDDDPVNLRILSTILGSGPYQLTLATSGKEALRLLPTRQWDLVITDVMMPSMNGYELTREIRERYSISELPILVLTARSQPADVYAGFSAGANDYLTKPVDGLELKYRVWSLTTLKRSVTERLRMEAAYLQAQIHPHFLFNTLSSILALSEIDSEKMRRLAEAFTSYLRISFHFLNAGELVVLSHELELVRAYLYIEKERFEERLHVNWEIQQEIHLYLPPLSIQPLVENAVKHGIMSLSRGGTITIAIHRQDDEVVIDIRDNGKGMTQDKADKLLKKAFDREGGIGIANTHRRLIQHYGKGLFIQSAPDQGTSISFRIPDRHAPN</sequence>
<dbReference type="Pfam" id="PF07695">
    <property type="entry name" value="7TMR-DISM_7TM"/>
    <property type="match status" value="1"/>
</dbReference>
<dbReference type="FunFam" id="3.30.565.10:FF:000006">
    <property type="entry name" value="Sensor histidine kinase WalK"/>
    <property type="match status" value="1"/>
</dbReference>
<keyword evidence="9" id="KW-0902">Two-component regulatory system</keyword>
<dbReference type="Pfam" id="PF06580">
    <property type="entry name" value="His_kinase"/>
    <property type="match status" value="1"/>
</dbReference>
<dbReference type="Gene3D" id="1.10.287.130">
    <property type="match status" value="1"/>
</dbReference>
<comment type="subcellular location">
    <subcellularLocation>
        <location evidence="2">Cell membrane</location>
        <topology evidence="2">Multi-pass membrane protein</topology>
    </subcellularLocation>
</comment>